<evidence type="ECO:0000313" key="13">
    <source>
        <dbReference type="Proteomes" id="UP000494105"/>
    </source>
</evidence>
<dbReference type="Pfam" id="PF14559">
    <property type="entry name" value="TPR_19"/>
    <property type="match status" value="1"/>
</dbReference>
<dbReference type="SUPFAM" id="SSF48452">
    <property type="entry name" value="TPR-like"/>
    <property type="match status" value="1"/>
</dbReference>
<evidence type="ECO:0000256" key="4">
    <source>
        <dbReference type="ARBA" id="ARBA00022676"/>
    </source>
</evidence>
<evidence type="ECO:0000256" key="5">
    <source>
        <dbReference type="ARBA" id="ARBA00022679"/>
    </source>
</evidence>
<dbReference type="Gene3D" id="1.25.40.10">
    <property type="entry name" value="Tetratricopeptide repeat domain"/>
    <property type="match status" value="1"/>
</dbReference>
<dbReference type="PANTHER" id="PTHR44835">
    <property type="entry name" value="UDP-N-ACETYLGLUCOSAMINE--PEPTIDE N-ACETYLGLUCOSAMINYLTRANSFERASE SPINDLY-RELATED"/>
    <property type="match status" value="1"/>
</dbReference>
<organism evidence="12 13">
    <name type="scientific">Achromobacter piechaudii</name>
    <dbReference type="NCBI Taxonomy" id="72556"/>
    <lineage>
        <taxon>Bacteria</taxon>
        <taxon>Pseudomonadati</taxon>
        <taxon>Pseudomonadota</taxon>
        <taxon>Betaproteobacteria</taxon>
        <taxon>Burkholderiales</taxon>
        <taxon>Alcaligenaceae</taxon>
        <taxon>Achromobacter</taxon>
    </lineage>
</organism>
<dbReference type="InterPro" id="IPR011990">
    <property type="entry name" value="TPR-like_helical_dom_sf"/>
</dbReference>
<dbReference type="SMART" id="SM00028">
    <property type="entry name" value="TPR"/>
    <property type="match status" value="4"/>
</dbReference>
<dbReference type="PROSITE" id="PS50005">
    <property type="entry name" value="TPR"/>
    <property type="match status" value="2"/>
</dbReference>
<keyword evidence="6" id="KW-0677">Repeat</keyword>
<evidence type="ECO:0000259" key="10">
    <source>
        <dbReference type="Pfam" id="PF13649"/>
    </source>
</evidence>
<feature type="repeat" description="TPR" evidence="8">
    <location>
        <begin position="585"/>
        <end position="618"/>
    </location>
</feature>
<sequence length="1097" mass="120494">MLVLGCGAAEGLLPFATAYPTAQVVGIDSSAALIERGSAYVLQLKLSNVQLRCQHYATLSDDLGQFDYIIASGLYSYLDAETARTVLEYCGHHLSPLGLLYVDYHIYPGAKAQEIIRDSILLHAREAQTEAQFVSNAQAALTLFTDGLAPANPMGKSLAASARQFNAQFSAEHPEDAPNLLAASACYFIEFVDRAAQAGLSYAGDSDALSEEAISLGQGVSLSNSLLTIGQPTTVKQQYLDFATSRSFRQSIWVSASREQAVQARLDLSRMKDLRWASGLQRLAGKSSEYGVTYVNHLGQGLSTTDQAVQDVADTLAHLWPASAPYSTLLEVLMHRHDVDDATARKQLDSVLKTLLQHNVVHYILDPSPYDTARTVGSSQEVKIFSGVAQKDVPGFNLWHEPINLQLTVCQQALLHALSEGMDLAALIDIAAHAEPTLAGNLQPGSSEVSELLYLLRRYALVQSTAEGWVDLLQSGLKASQGMAPFFGLYVSAMAWRSLEAGLLHSTEADIQPAPALLAQSNKMQEYIRQNAYQQAEPIARKLTNIAPGFVDAWEVLTACLFNTGQLSEALNAALRMMQVAPADFRSHVLLGISLARMDRSSEAINACRRAVELAPRNAHAYSSLGDALNVERRYAETRAAYEEALRWDPKHRKSLLNLCKALIDSGDIVAAEQAAQVAVAAYPDAHSAHNNLLFSINYSPDKSASDVYLAYQNCDRILYQPLRGKWRPHTNSRQPGRRLKIGYVSPDFRKHSGNGFVESHFSLHDRQAFELTAYAELTSEDDVTKRFKTYFDRWVPTSKLTDADLAERIRADGIDILIDLAGHTQGNRLGAFARKPAPISITWMGYGYTTGLSAIDYILLDNITAPEGCEALFSEKIWRLRSGCPYRPNPTMGEVGKLPALTNGHVTFGTLSRSIRINHRVIRTWAAILQRVSTARLIINSGSYRDAAACNALASSFEALGVHRNRLSIGFNSPPWDVLRSIDIGLDCFPHNSGVTLVESLYMGVPYVTLAERPSVGRLGGSLLTSAGLPDWVCKTEEEYVEKAAQKAHDLTSLSIVRQSLRQNMQNSPLMDEIGFTREFELALKQMYLTWCKDQA</sequence>
<dbReference type="Proteomes" id="UP000494105">
    <property type="component" value="Unassembled WGS sequence"/>
</dbReference>
<feature type="domain" description="O-GlcNAc transferase C-terminal" evidence="11">
    <location>
        <begin position="730"/>
        <end position="878"/>
    </location>
</feature>
<feature type="domain" description="O-GlcNAc transferase C-terminal" evidence="11">
    <location>
        <begin position="904"/>
        <end position="1077"/>
    </location>
</feature>
<dbReference type="Pfam" id="PF13181">
    <property type="entry name" value="TPR_8"/>
    <property type="match status" value="1"/>
</dbReference>
<dbReference type="Gene3D" id="3.40.50.150">
    <property type="entry name" value="Vaccinia Virus protein VP39"/>
    <property type="match status" value="1"/>
</dbReference>
<comment type="similarity">
    <text evidence="2">Belongs to the glycosyltransferase 41 family. O-GlcNAc transferase subfamily.</text>
</comment>
<feature type="repeat" description="TPR" evidence="8">
    <location>
        <begin position="619"/>
        <end position="652"/>
    </location>
</feature>
<evidence type="ECO:0000259" key="9">
    <source>
        <dbReference type="Pfam" id="PF10119"/>
    </source>
</evidence>
<dbReference type="Pfam" id="PF10119">
    <property type="entry name" value="MethyTransf_Reg"/>
    <property type="match status" value="1"/>
</dbReference>
<dbReference type="InterPro" id="IPR019734">
    <property type="entry name" value="TPR_rpt"/>
</dbReference>
<evidence type="ECO:0000256" key="7">
    <source>
        <dbReference type="ARBA" id="ARBA00022803"/>
    </source>
</evidence>
<accession>A0A6S7ESL6</accession>
<keyword evidence="5" id="KW-0808">Transferase</keyword>
<dbReference type="InterPro" id="IPR029063">
    <property type="entry name" value="SAM-dependent_MTases_sf"/>
</dbReference>
<dbReference type="InterPro" id="IPR029489">
    <property type="entry name" value="OGT/SEC/SPY_C"/>
</dbReference>
<dbReference type="EMBL" id="CADILD010000004">
    <property type="protein sequence ID" value="CAB3920961.1"/>
    <property type="molecule type" value="Genomic_DNA"/>
</dbReference>
<dbReference type="InterPro" id="IPR018773">
    <property type="entry name" value="MeTrfase_reg_dom_prd"/>
</dbReference>
<dbReference type="Pfam" id="PF13844">
    <property type="entry name" value="Glyco_transf_41"/>
    <property type="match status" value="2"/>
</dbReference>
<comment type="pathway">
    <text evidence="1">Protein modification; protein glycosylation.</text>
</comment>
<keyword evidence="7 8" id="KW-0802">TPR repeat</keyword>
<keyword evidence="4" id="KW-0328">Glycosyltransferase</keyword>
<evidence type="ECO:0000256" key="2">
    <source>
        <dbReference type="ARBA" id="ARBA00005386"/>
    </source>
</evidence>
<protein>
    <recommendedName>
        <fullName evidence="3">protein O-GlcNAc transferase</fullName>
        <ecNumber evidence="3">2.4.1.255</ecNumber>
    </recommendedName>
</protein>
<proteinExistence type="inferred from homology"/>
<dbReference type="PANTHER" id="PTHR44835:SF1">
    <property type="entry name" value="PROTEIN O-GLCNAC TRANSFERASE"/>
    <property type="match status" value="1"/>
</dbReference>
<dbReference type="EC" id="2.4.1.255" evidence="3"/>
<dbReference type="InterPro" id="IPR051939">
    <property type="entry name" value="Glycosyltr_41/O-GlcNAc_trsf"/>
</dbReference>
<evidence type="ECO:0000313" key="12">
    <source>
        <dbReference type="EMBL" id="CAB3920961.1"/>
    </source>
</evidence>
<evidence type="ECO:0000259" key="11">
    <source>
        <dbReference type="Pfam" id="PF13844"/>
    </source>
</evidence>
<dbReference type="SUPFAM" id="SSF53335">
    <property type="entry name" value="S-adenosyl-L-methionine-dependent methyltransferases"/>
    <property type="match status" value="1"/>
</dbReference>
<dbReference type="Pfam" id="PF13649">
    <property type="entry name" value="Methyltransf_25"/>
    <property type="match status" value="1"/>
</dbReference>
<dbReference type="CDD" id="cd02440">
    <property type="entry name" value="AdoMet_MTases"/>
    <property type="match status" value="1"/>
</dbReference>
<dbReference type="Gene3D" id="3.40.50.2000">
    <property type="entry name" value="Glycogen Phosphorylase B"/>
    <property type="match status" value="1"/>
</dbReference>
<reference evidence="12 13" key="1">
    <citation type="submission" date="2020-04" db="EMBL/GenBank/DDBJ databases">
        <authorList>
            <person name="De Canck E."/>
        </authorList>
    </citation>
    <scope>NUCLEOTIDE SEQUENCE [LARGE SCALE GENOMIC DNA]</scope>
    <source>
        <strain evidence="12 13">LMG 1861</strain>
    </source>
</reference>
<feature type="domain" description="Methyltransferase" evidence="10">
    <location>
        <begin position="2"/>
        <end position="98"/>
    </location>
</feature>
<dbReference type="AlphaFoldDB" id="A0A6S7ESL6"/>
<evidence type="ECO:0000256" key="3">
    <source>
        <dbReference type="ARBA" id="ARBA00011970"/>
    </source>
</evidence>
<name>A0A6S7ESL6_9BURK</name>
<dbReference type="Gene3D" id="3.40.50.11380">
    <property type="match status" value="1"/>
</dbReference>
<evidence type="ECO:0000256" key="1">
    <source>
        <dbReference type="ARBA" id="ARBA00004922"/>
    </source>
</evidence>
<evidence type="ECO:0000256" key="8">
    <source>
        <dbReference type="PROSITE-ProRule" id="PRU00339"/>
    </source>
</evidence>
<gene>
    <name evidence="12" type="ORF">LMG1861_05403</name>
</gene>
<evidence type="ECO:0000256" key="6">
    <source>
        <dbReference type="ARBA" id="ARBA00022737"/>
    </source>
</evidence>
<feature type="domain" description="Methyltransferase regulatory" evidence="9">
    <location>
        <begin position="184"/>
        <end position="254"/>
    </location>
</feature>
<dbReference type="GO" id="GO:0097363">
    <property type="term" value="F:protein O-acetylglucosaminyltransferase activity"/>
    <property type="evidence" value="ECO:0007669"/>
    <property type="project" value="UniProtKB-EC"/>
</dbReference>
<dbReference type="InterPro" id="IPR041698">
    <property type="entry name" value="Methyltransf_25"/>
</dbReference>